<comment type="caution">
    <text evidence="2">The sequence shown here is derived from an EMBL/GenBank/DDBJ whole genome shotgun (WGS) entry which is preliminary data.</text>
</comment>
<reference evidence="2" key="2">
    <citation type="submission" date="2024-02" db="EMBL/GenBank/DDBJ databases">
        <authorList>
            <person name="Prathaban M."/>
            <person name="Mythili R."/>
            <person name="Sharmila Devi N."/>
            <person name="Sobanaa M."/>
            <person name="Prathiviraj R."/>
            <person name="Selvin J."/>
        </authorList>
    </citation>
    <scope>NUCLEOTIDE SEQUENCE</scope>
    <source>
        <strain evidence="2">MP1014</strain>
    </source>
</reference>
<organism evidence="2 3">
    <name type="scientific">Isoptericola haloaureus</name>
    <dbReference type="NCBI Taxonomy" id="1542902"/>
    <lineage>
        <taxon>Bacteria</taxon>
        <taxon>Bacillati</taxon>
        <taxon>Actinomycetota</taxon>
        <taxon>Actinomycetes</taxon>
        <taxon>Micrococcales</taxon>
        <taxon>Promicromonosporaceae</taxon>
        <taxon>Isoptericola</taxon>
    </lineage>
</organism>
<dbReference type="PROSITE" id="PS51257">
    <property type="entry name" value="PROKAR_LIPOPROTEIN"/>
    <property type="match status" value="1"/>
</dbReference>
<dbReference type="InterPro" id="IPR036182">
    <property type="entry name" value="PCuAC_sf"/>
</dbReference>
<feature type="signal peptide" evidence="1">
    <location>
        <begin position="1"/>
        <end position="22"/>
    </location>
</feature>
<reference evidence="2" key="1">
    <citation type="journal article" date="2024" name="Antonie Van Leeuwenhoek">
        <title>Isoptericola haloaureus sp. nov., a dimorphic actinobacterium isolated from mangrove sediments of southeast India, implicating biosaline agricultural significance through nitrogen fixation and salt tolerance genes.</title>
        <authorList>
            <person name="Prathaban M."/>
            <person name="Prathiviraj R."/>
            <person name="Ravichandran M."/>
            <person name="Natarajan S.D."/>
            <person name="Sobanaa M."/>
            <person name="Hari Krishna Kumar S."/>
            <person name="Chandrasekar V."/>
            <person name="Selvin J."/>
        </authorList>
    </citation>
    <scope>NUCLEOTIDE SEQUENCE</scope>
    <source>
        <strain evidence="2">MP1014</strain>
    </source>
</reference>
<sequence length="178" mass="18230">MTTRRTTTTLALLLAAGSLGLAGCSTDEASAEAAAPDTTAADAVSIQDAWVKAADEGMTAGFGTITNDGEDELTIVAAATEAAAMTELHETAADSSGEMSMTEVEGGFVVPAGDTLILEPGGHHLMLMDLTDPIQAGDELTFTLTFADDSTTELTATVKDFTGAEESYGDSDTEHEDS</sequence>
<dbReference type="InterPro" id="IPR007410">
    <property type="entry name" value="LpqE-like"/>
</dbReference>
<proteinExistence type="predicted"/>
<dbReference type="SUPFAM" id="SSF110087">
    <property type="entry name" value="DR1885-like metal-binding protein"/>
    <property type="match status" value="1"/>
</dbReference>
<protein>
    <submittedName>
        <fullName evidence="2">Copper chaperone PCu(A)C</fullName>
    </submittedName>
</protein>
<dbReference type="Gene3D" id="2.60.40.1890">
    <property type="entry name" value="PCu(A)C copper chaperone"/>
    <property type="match status" value="1"/>
</dbReference>
<dbReference type="EMBL" id="JBAGLP010000120">
    <property type="protein sequence ID" value="MEG3616613.1"/>
    <property type="molecule type" value="Genomic_DNA"/>
</dbReference>
<gene>
    <name evidence="2" type="ORF">V5O49_15905</name>
</gene>
<evidence type="ECO:0000313" key="3">
    <source>
        <dbReference type="Proteomes" id="UP001310387"/>
    </source>
</evidence>
<evidence type="ECO:0000256" key="1">
    <source>
        <dbReference type="SAM" id="SignalP"/>
    </source>
</evidence>
<name>A0ABU7ZB50_9MICO</name>
<dbReference type="Pfam" id="PF04314">
    <property type="entry name" value="PCuAC"/>
    <property type="match status" value="1"/>
</dbReference>
<dbReference type="PANTHER" id="PTHR36302">
    <property type="entry name" value="BLR7088 PROTEIN"/>
    <property type="match status" value="1"/>
</dbReference>
<accession>A0ABU7ZB50</accession>
<evidence type="ECO:0000313" key="2">
    <source>
        <dbReference type="EMBL" id="MEG3616613.1"/>
    </source>
</evidence>
<dbReference type="RefSeq" id="WP_332903089.1">
    <property type="nucleotide sequence ID" value="NZ_JBAGLP010000120.1"/>
</dbReference>
<keyword evidence="3" id="KW-1185">Reference proteome</keyword>
<feature type="chain" id="PRO_5045530648" evidence="1">
    <location>
        <begin position="23"/>
        <end position="178"/>
    </location>
</feature>
<dbReference type="Proteomes" id="UP001310387">
    <property type="component" value="Unassembled WGS sequence"/>
</dbReference>
<dbReference type="PANTHER" id="PTHR36302:SF1">
    <property type="entry name" value="COPPER CHAPERONE PCU(A)C"/>
    <property type="match status" value="1"/>
</dbReference>
<dbReference type="InterPro" id="IPR058248">
    <property type="entry name" value="Lxx211020-like"/>
</dbReference>
<keyword evidence="1" id="KW-0732">Signal</keyword>